<dbReference type="PANTHER" id="PTHR11655">
    <property type="entry name" value="60S/50S RIBOSOMAL PROTEIN L6/L9"/>
    <property type="match status" value="1"/>
</dbReference>
<comment type="caution">
    <text evidence="10">The sequence shown here is derived from an EMBL/GenBank/DDBJ whole genome shotgun (WGS) entry which is preliminary data.</text>
</comment>
<dbReference type="Pfam" id="PF00347">
    <property type="entry name" value="Ribosomal_L6"/>
    <property type="match status" value="2"/>
</dbReference>
<comment type="similarity">
    <text evidence="1 6 7">Belongs to the universal ribosomal protein uL6 family.</text>
</comment>
<evidence type="ECO:0000256" key="2">
    <source>
        <dbReference type="ARBA" id="ARBA00022730"/>
    </source>
</evidence>
<dbReference type="PRINTS" id="PR00059">
    <property type="entry name" value="RIBOSOMALL6"/>
</dbReference>
<dbReference type="FunFam" id="3.90.930.12:FF:000002">
    <property type="entry name" value="50S ribosomal protein L6"/>
    <property type="match status" value="1"/>
</dbReference>
<evidence type="ECO:0000256" key="6">
    <source>
        <dbReference type="HAMAP-Rule" id="MF_01365"/>
    </source>
</evidence>
<organism evidence="10 11">
    <name type="scientific">Candidatus Buchananbacteria bacterium RIFCSPHIGHO2_01_FULL_46_12</name>
    <dbReference type="NCBI Taxonomy" id="1797536"/>
    <lineage>
        <taxon>Bacteria</taxon>
        <taxon>Candidatus Buchananiibacteriota</taxon>
    </lineage>
</organism>
<comment type="subunit">
    <text evidence="6">Part of the 50S ribosomal subunit.</text>
</comment>
<dbReference type="Gene3D" id="3.90.930.12">
    <property type="entry name" value="Ribosomal protein L6, alpha-beta domain"/>
    <property type="match status" value="2"/>
</dbReference>
<dbReference type="HAMAP" id="MF_01365_B">
    <property type="entry name" value="Ribosomal_uL6_B"/>
    <property type="match status" value="1"/>
</dbReference>
<dbReference type="EMBL" id="MHIF01000051">
    <property type="protein sequence ID" value="OGY46957.1"/>
    <property type="molecule type" value="Genomic_DNA"/>
</dbReference>
<accession>A0A1G1Y5W8</accession>
<evidence type="ECO:0000313" key="10">
    <source>
        <dbReference type="EMBL" id="OGY46957.1"/>
    </source>
</evidence>
<evidence type="ECO:0000256" key="8">
    <source>
        <dbReference type="RuleBase" id="RU003870"/>
    </source>
</evidence>
<evidence type="ECO:0000256" key="1">
    <source>
        <dbReference type="ARBA" id="ARBA00009356"/>
    </source>
</evidence>
<proteinExistence type="inferred from homology"/>
<dbReference type="FunFam" id="3.90.930.12:FF:000001">
    <property type="entry name" value="50S ribosomal protein L6"/>
    <property type="match status" value="1"/>
</dbReference>
<reference evidence="10 11" key="1">
    <citation type="journal article" date="2016" name="Nat. Commun.">
        <title>Thousands of microbial genomes shed light on interconnected biogeochemical processes in an aquifer system.</title>
        <authorList>
            <person name="Anantharaman K."/>
            <person name="Brown C.T."/>
            <person name="Hug L.A."/>
            <person name="Sharon I."/>
            <person name="Castelle C.J."/>
            <person name="Probst A.J."/>
            <person name="Thomas B.C."/>
            <person name="Singh A."/>
            <person name="Wilkins M.J."/>
            <person name="Karaoz U."/>
            <person name="Brodie E.L."/>
            <person name="Williams K.H."/>
            <person name="Hubbard S.S."/>
            <person name="Banfield J.F."/>
        </authorList>
    </citation>
    <scope>NUCLEOTIDE SEQUENCE [LARGE SCALE GENOMIC DNA]</scope>
</reference>
<gene>
    <name evidence="6" type="primary">rplF</name>
    <name evidence="10" type="ORF">A2663_01290</name>
</gene>
<dbReference type="Proteomes" id="UP000178432">
    <property type="component" value="Unassembled WGS sequence"/>
</dbReference>
<keyword evidence="2 6" id="KW-0699">rRNA-binding</keyword>
<dbReference type="PIRSF" id="PIRSF002162">
    <property type="entry name" value="Ribosomal_L6"/>
    <property type="match status" value="1"/>
</dbReference>
<dbReference type="SUPFAM" id="SSF56053">
    <property type="entry name" value="Ribosomal protein L6"/>
    <property type="match status" value="2"/>
</dbReference>
<dbReference type="PROSITE" id="PS00525">
    <property type="entry name" value="RIBOSOMAL_L6_1"/>
    <property type="match status" value="1"/>
</dbReference>
<keyword evidence="3 6" id="KW-0694">RNA-binding</keyword>
<dbReference type="InterPro" id="IPR036789">
    <property type="entry name" value="Ribosomal_uL6-like_a/b-dom_sf"/>
</dbReference>
<dbReference type="InterPro" id="IPR019906">
    <property type="entry name" value="Ribosomal_uL6_bac-type"/>
</dbReference>
<dbReference type="GO" id="GO:0002181">
    <property type="term" value="P:cytoplasmic translation"/>
    <property type="evidence" value="ECO:0007669"/>
    <property type="project" value="TreeGrafter"/>
</dbReference>
<evidence type="ECO:0000256" key="5">
    <source>
        <dbReference type="ARBA" id="ARBA00023274"/>
    </source>
</evidence>
<dbReference type="AlphaFoldDB" id="A0A1G1Y5W8"/>
<sequence length="181" mass="19403">MSRIGKQPINIPAGVEVKIDGGLISVKGPKGELSEKLHPLVNVEKKEGQLLVAVSNPEDKKQRSLWGLFQRLISNLVIGVTKGFSKQLEVNGIGYKAAVSGGNLVLHLGYSHPVEFKIPKDLEIKVEKNIITIAGAGKQLVGQAAAQIRALRKPEPYKGKGIKYAGEVIRRKAGKTAAKAA</sequence>
<feature type="domain" description="Large ribosomal subunit protein uL6 alpha-beta" evidence="9">
    <location>
        <begin position="11"/>
        <end position="83"/>
    </location>
</feature>
<evidence type="ECO:0000256" key="3">
    <source>
        <dbReference type="ARBA" id="ARBA00022884"/>
    </source>
</evidence>
<comment type="function">
    <text evidence="6 8">This protein binds to the 23S rRNA, and is important in its secondary structure. It is located near the subunit interface in the base of the L7/L12 stalk, and near the tRNA binding site of the peptidyltransferase center.</text>
</comment>
<dbReference type="GO" id="GO:0022625">
    <property type="term" value="C:cytosolic large ribosomal subunit"/>
    <property type="evidence" value="ECO:0007669"/>
    <property type="project" value="UniProtKB-UniRule"/>
</dbReference>
<dbReference type="GO" id="GO:0019843">
    <property type="term" value="F:rRNA binding"/>
    <property type="evidence" value="ECO:0007669"/>
    <property type="project" value="UniProtKB-UniRule"/>
</dbReference>
<dbReference type="InterPro" id="IPR000702">
    <property type="entry name" value="Ribosomal_uL6-like"/>
</dbReference>
<evidence type="ECO:0000256" key="7">
    <source>
        <dbReference type="RuleBase" id="RU003869"/>
    </source>
</evidence>
<evidence type="ECO:0000256" key="4">
    <source>
        <dbReference type="ARBA" id="ARBA00022980"/>
    </source>
</evidence>
<dbReference type="NCBIfam" id="TIGR03654">
    <property type="entry name" value="L6_bact"/>
    <property type="match status" value="1"/>
</dbReference>
<keyword evidence="4 6" id="KW-0689">Ribosomal protein</keyword>
<dbReference type="GO" id="GO:0003735">
    <property type="term" value="F:structural constituent of ribosome"/>
    <property type="evidence" value="ECO:0007669"/>
    <property type="project" value="UniProtKB-UniRule"/>
</dbReference>
<evidence type="ECO:0000259" key="9">
    <source>
        <dbReference type="Pfam" id="PF00347"/>
    </source>
</evidence>
<keyword evidence="5 6" id="KW-0687">Ribonucleoprotein</keyword>
<protein>
    <recommendedName>
        <fullName evidence="6">Large ribosomal subunit protein uL6</fullName>
    </recommendedName>
</protein>
<dbReference type="InterPro" id="IPR020040">
    <property type="entry name" value="Ribosomal_uL6_a/b-dom"/>
</dbReference>
<name>A0A1G1Y5W8_9BACT</name>
<evidence type="ECO:0000313" key="11">
    <source>
        <dbReference type="Proteomes" id="UP000178432"/>
    </source>
</evidence>
<dbReference type="InterPro" id="IPR002358">
    <property type="entry name" value="Ribosomal_uL6_CS"/>
</dbReference>
<dbReference type="PANTHER" id="PTHR11655:SF14">
    <property type="entry name" value="LARGE RIBOSOMAL SUBUNIT PROTEIN UL6M"/>
    <property type="match status" value="1"/>
</dbReference>
<feature type="domain" description="Large ribosomal subunit protein uL6 alpha-beta" evidence="9">
    <location>
        <begin position="92"/>
        <end position="164"/>
    </location>
</feature>